<evidence type="ECO:0000313" key="9">
    <source>
        <dbReference type="Proteomes" id="UP001408789"/>
    </source>
</evidence>
<evidence type="ECO:0000256" key="1">
    <source>
        <dbReference type="ARBA" id="ARBA00001947"/>
    </source>
</evidence>
<dbReference type="GO" id="GO:0009793">
    <property type="term" value="P:embryo development ending in seed dormancy"/>
    <property type="evidence" value="ECO:0007669"/>
    <property type="project" value="TreeGrafter"/>
</dbReference>
<dbReference type="InterPro" id="IPR037219">
    <property type="entry name" value="Peptidase_M41-like"/>
</dbReference>
<evidence type="ECO:0000256" key="5">
    <source>
        <dbReference type="ARBA" id="ARBA00022840"/>
    </source>
</evidence>
<dbReference type="GO" id="GO:0009535">
    <property type="term" value="C:chloroplast thylakoid membrane"/>
    <property type="evidence" value="ECO:0007669"/>
    <property type="project" value="TreeGrafter"/>
</dbReference>
<feature type="domain" description="AAA ATPase AAA+ lid" evidence="7">
    <location>
        <begin position="4"/>
        <end position="29"/>
    </location>
</feature>
<organism evidence="8 9">
    <name type="scientific">Deinandra increscens subsp. villosa</name>
    <dbReference type="NCBI Taxonomy" id="3103831"/>
    <lineage>
        <taxon>Eukaryota</taxon>
        <taxon>Viridiplantae</taxon>
        <taxon>Streptophyta</taxon>
        <taxon>Embryophyta</taxon>
        <taxon>Tracheophyta</taxon>
        <taxon>Spermatophyta</taxon>
        <taxon>Magnoliopsida</taxon>
        <taxon>eudicotyledons</taxon>
        <taxon>Gunneridae</taxon>
        <taxon>Pentapetalae</taxon>
        <taxon>asterids</taxon>
        <taxon>campanulids</taxon>
        <taxon>Asterales</taxon>
        <taxon>Asteraceae</taxon>
        <taxon>Asteroideae</taxon>
        <taxon>Heliantheae alliance</taxon>
        <taxon>Madieae</taxon>
        <taxon>Madiinae</taxon>
        <taxon>Deinandra</taxon>
    </lineage>
</organism>
<keyword evidence="4" id="KW-0862">Zinc</keyword>
<keyword evidence="6" id="KW-0378">Hydrolase</keyword>
<proteinExistence type="predicted"/>
<dbReference type="GO" id="GO:0005745">
    <property type="term" value="C:m-AAA complex"/>
    <property type="evidence" value="ECO:0007669"/>
    <property type="project" value="TreeGrafter"/>
</dbReference>
<dbReference type="GO" id="GO:0034982">
    <property type="term" value="P:mitochondrial protein processing"/>
    <property type="evidence" value="ECO:0007669"/>
    <property type="project" value="TreeGrafter"/>
</dbReference>
<dbReference type="Gene3D" id="1.20.58.760">
    <property type="entry name" value="Peptidase M41"/>
    <property type="match status" value="1"/>
</dbReference>
<comment type="caution">
    <text evidence="8">The sequence shown here is derived from an EMBL/GenBank/DDBJ whole genome shotgun (WGS) entry which is preliminary data.</text>
</comment>
<keyword evidence="6" id="KW-0482">Metalloprotease</keyword>
<sequence length="120" mass="13887">MVFRTVGYSGADIRNLVNEAGIMAKDIVDVLDKQLLEEMGVLLTEEEQQKFEERVSIEKKRLLAVHEAGHILLAHLFPRYDWHAFSQLLPGANTLSRKRQYLFSTLEKIWWTKVTQCLAT</sequence>
<dbReference type="PANTHER" id="PTHR43655:SF19">
    <property type="entry name" value="ATP-DEPENDENT ZINC METALLOPROTEASE FTSH 12, CHLOROPLASTIC"/>
    <property type="match status" value="1"/>
</dbReference>
<evidence type="ECO:0000313" key="8">
    <source>
        <dbReference type="EMBL" id="KAK9050639.1"/>
    </source>
</evidence>
<gene>
    <name evidence="8" type="ORF">SSX86_030391</name>
</gene>
<evidence type="ECO:0000259" key="7">
    <source>
        <dbReference type="Pfam" id="PF17862"/>
    </source>
</evidence>
<dbReference type="Gene3D" id="1.10.8.60">
    <property type="match status" value="1"/>
</dbReference>
<keyword evidence="9" id="KW-1185">Reference proteome</keyword>
<dbReference type="SUPFAM" id="SSF140990">
    <property type="entry name" value="FtsH protease domain-like"/>
    <property type="match status" value="1"/>
</dbReference>
<dbReference type="PANTHER" id="PTHR43655">
    <property type="entry name" value="ATP-DEPENDENT PROTEASE"/>
    <property type="match status" value="1"/>
</dbReference>
<evidence type="ECO:0000256" key="2">
    <source>
        <dbReference type="ARBA" id="ARBA00022723"/>
    </source>
</evidence>
<dbReference type="InterPro" id="IPR050928">
    <property type="entry name" value="ATP-dep_Zn_Metalloprotease"/>
</dbReference>
<keyword evidence="6" id="KW-0645">Protease</keyword>
<dbReference type="GO" id="GO:0046872">
    <property type="term" value="F:metal ion binding"/>
    <property type="evidence" value="ECO:0007669"/>
    <property type="project" value="UniProtKB-KW"/>
</dbReference>
<dbReference type="AlphaFoldDB" id="A0AAP0GJQ8"/>
<keyword evidence="2" id="KW-0479">Metal-binding</keyword>
<keyword evidence="5" id="KW-0067">ATP-binding</keyword>
<dbReference type="InterPro" id="IPR041569">
    <property type="entry name" value="AAA_lid_3"/>
</dbReference>
<reference evidence="8 9" key="1">
    <citation type="submission" date="2024-04" db="EMBL/GenBank/DDBJ databases">
        <title>The reference genome of an endangered Asteraceae, Deinandra increscens subsp. villosa, native to the Central Coast of California.</title>
        <authorList>
            <person name="Guilliams M."/>
            <person name="Hasenstab-Lehman K."/>
            <person name="Meyer R."/>
            <person name="Mcevoy S."/>
        </authorList>
    </citation>
    <scope>NUCLEOTIDE SEQUENCE [LARGE SCALE GENOMIC DNA]</scope>
    <source>
        <tissue evidence="8">Leaf</tissue>
    </source>
</reference>
<evidence type="ECO:0000256" key="6">
    <source>
        <dbReference type="ARBA" id="ARBA00023049"/>
    </source>
</evidence>
<dbReference type="Proteomes" id="UP001408789">
    <property type="component" value="Unassembled WGS sequence"/>
</dbReference>
<dbReference type="EMBL" id="JBCNJP010000627">
    <property type="protein sequence ID" value="KAK9050639.1"/>
    <property type="molecule type" value="Genomic_DNA"/>
</dbReference>
<comment type="cofactor">
    <cofactor evidence="1">
        <name>Zn(2+)</name>
        <dbReference type="ChEBI" id="CHEBI:29105"/>
    </cofactor>
</comment>
<dbReference type="GO" id="GO:0005524">
    <property type="term" value="F:ATP binding"/>
    <property type="evidence" value="ECO:0007669"/>
    <property type="project" value="UniProtKB-KW"/>
</dbReference>
<evidence type="ECO:0000256" key="4">
    <source>
        <dbReference type="ARBA" id="ARBA00022833"/>
    </source>
</evidence>
<protein>
    <recommendedName>
        <fullName evidence="7">AAA ATPase AAA+ lid domain-containing protein</fullName>
    </recommendedName>
</protein>
<accession>A0AAP0GJQ8</accession>
<dbReference type="GO" id="GO:0004176">
    <property type="term" value="F:ATP-dependent peptidase activity"/>
    <property type="evidence" value="ECO:0007669"/>
    <property type="project" value="InterPro"/>
</dbReference>
<name>A0AAP0GJQ8_9ASTR</name>
<dbReference type="Pfam" id="PF17862">
    <property type="entry name" value="AAA_lid_3"/>
    <property type="match status" value="1"/>
</dbReference>
<evidence type="ECO:0000256" key="3">
    <source>
        <dbReference type="ARBA" id="ARBA00022741"/>
    </source>
</evidence>
<dbReference type="GO" id="GO:0004222">
    <property type="term" value="F:metalloendopeptidase activity"/>
    <property type="evidence" value="ECO:0007669"/>
    <property type="project" value="InterPro"/>
</dbReference>
<keyword evidence="3" id="KW-0547">Nucleotide-binding</keyword>